<evidence type="ECO:0000313" key="5">
    <source>
        <dbReference type="Proteomes" id="UP000287746"/>
    </source>
</evidence>
<dbReference type="GO" id="GO:0016747">
    <property type="term" value="F:acyltransferase activity, transferring groups other than amino-acyl groups"/>
    <property type="evidence" value="ECO:0007669"/>
    <property type="project" value="InterPro"/>
</dbReference>
<proteinExistence type="predicted"/>
<reference evidence="4 5" key="1">
    <citation type="submission" date="2018-07" db="EMBL/GenBank/DDBJ databases">
        <title>Genomic and Epidemiologic Investigation of an Indolent Hospital Outbreak.</title>
        <authorList>
            <person name="Johnson R.C."/>
            <person name="Deming C."/>
            <person name="Conlan S."/>
            <person name="Zellmer C.J."/>
            <person name="Michelin A.V."/>
            <person name="Lee-Lin S."/>
            <person name="Thomas P.J."/>
            <person name="Park M."/>
            <person name="Weingarten R.A."/>
            <person name="Less J."/>
            <person name="Dekker J.P."/>
            <person name="Frank K.M."/>
            <person name="Musser K.A."/>
            <person name="Mcquiston J.R."/>
            <person name="Henderson D.K."/>
            <person name="Lau A.F."/>
            <person name="Palmore T.N."/>
            <person name="Segre J.A."/>
        </authorList>
    </citation>
    <scope>NUCLEOTIDE SEQUENCE [LARGE SCALE GENOMIC DNA]</scope>
    <source>
        <strain evidence="4 5">SK-CDC1_0717</strain>
    </source>
</reference>
<dbReference type="PANTHER" id="PTHR43800:SF1">
    <property type="entry name" value="PEPTIDYL-LYSINE N-ACETYLTRANSFERASE YJAB"/>
    <property type="match status" value="1"/>
</dbReference>
<dbReference type="RefSeq" id="WP_126005458.1">
    <property type="nucleotide sequence ID" value="NZ_QQYZ01000022.1"/>
</dbReference>
<sequence>MGLIPIKPGEVATIVTSLEMRERPRPRPLPESPLRLVKWEKPSPEKYRALFRRIGEPWLWFSRLIMDEARLTGIIHDSGVEIFAVADPRGIEIGLLELDYREKETCELSFVGLVPELAGQGHGRWLMAHALMRAWRPDVTRVWVHTCTLDHPKALGFYRASGFVPFARAVETFPDPRLSGHLPREAAPHIPLLDPASRR</sequence>
<evidence type="ECO:0000259" key="3">
    <source>
        <dbReference type="PROSITE" id="PS51186"/>
    </source>
</evidence>
<dbReference type="Proteomes" id="UP000287746">
    <property type="component" value="Unassembled WGS sequence"/>
</dbReference>
<dbReference type="AlphaFoldDB" id="A0A430FZK5"/>
<keyword evidence="1 4" id="KW-0808">Transferase</keyword>
<evidence type="ECO:0000256" key="1">
    <source>
        <dbReference type="ARBA" id="ARBA00022679"/>
    </source>
</evidence>
<name>A0A430FZK5_9SPHN</name>
<dbReference type="Gene3D" id="3.40.630.30">
    <property type="match status" value="1"/>
</dbReference>
<dbReference type="PROSITE" id="PS51186">
    <property type="entry name" value="GNAT"/>
    <property type="match status" value="1"/>
</dbReference>
<protein>
    <submittedName>
        <fullName evidence="4">GNAT family N-acetyltransferase</fullName>
    </submittedName>
</protein>
<dbReference type="Pfam" id="PF00583">
    <property type="entry name" value="Acetyltransf_1"/>
    <property type="match status" value="1"/>
</dbReference>
<dbReference type="PANTHER" id="PTHR43800">
    <property type="entry name" value="PEPTIDYL-LYSINE N-ACETYLTRANSFERASE YJAB"/>
    <property type="match status" value="1"/>
</dbReference>
<feature type="domain" description="N-acetyltransferase" evidence="3">
    <location>
        <begin position="37"/>
        <end position="185"/>
    </location>
</feature>
<accession>A0A430FZK5</accession>
<organism evidence="4 5">
    <name type="scientific">Sphingomonas koreensis</name>
    <dbReference type="NCBI Taxonomy" id="93064"/>
    <lineage>
        <taxon>Bacteria</taxon>
        <taxon>Pseudomonadati</taxon>
        <taxon>Pseudomonadota</taxon>
        <taxon>Alphaproteobacteria</taxon>
        <taxon>Sphingomonadales</taxon>
        <taxon>Sphingomonadaceae</taxon>
        <taxon>Sphingomonas</taxon>
    </lineage>
</organism>
<dbReference type="CDD" id="cd04301">
    <property type="entry name" value="NAT_SF"/>
    <property type="match status" value="1"/>
</dbReference>
<evidence type="ECO:0000313" key="4">
    <source>
        <dbReference type="EMBL" id="RSY78791.1"/>
    </source>
</evidence>
<gene>
    <name evidence="4" type="ORF">DAH66_18290</name>
</gene>
<dbReference type="InterPro" id="IPR016181">
    <property type="entry name" value="Acyl_CoA_acyltransferase"/>
</dbReference>
<keyword evidence="2" id="KW-0012">Acyltransferase</keyword>
<dbReference type="InterPro" id="IPR000182">
    <property type="entry name" value="GNAT_dom"/>
</dbReference>
<dbReference type="SUPFAM" id="SSF55729">
    <property type="entry name" value="Acyl-CoA N-acyltransferases (Nat)"/>
    <property type="match status" value="1"/>
</dbReference>
<dbReference type="EMBL" id="QQYZ01000022">
    <property type="protein sequence ID" value="RSY78791.1"/>
    <property type="molecule type" value="Genomic_DNA"/>
</dbReference>
<comment type="caution">
    <text evidence="4">The sequence shown here is derived from an EMBL/GenBank/DDBJ whole genome shotgun (WGS) entry which is preliminary data.</text>
</comment>
<evidence type="ECO:0000256" key="2">
    <source>
        <dbReference type="ARBA" id="ARBA00023315"/>
    </source>
</evidence>